<dbReference type="AlphaFoldDB" id="A0A9P6Q916"/>
<gene>
    <name evidence="2" type="ORF">BG011_001276</name>
</gene>
<sequence>MSARPKEASPEQNTDLAQLMRDAPDDGKGRMMIEIPIGVESINMARKIMISIRHWQQERNEVRIPGPAALKELDSLIKHHQGRLFEQFLQSPQISSEDCVLRDSYPLSVFIDMMDTLWQKNRQTREYDLHYCDMFCISARHNMLFRDQDLRYLYFSDCFCTIVQCPHIGAQQPIGLIFKLNKEKTNKKN</sequence>
<evidence type="ECO:0000313" key="2">
    <source>
        <dbReference type="EMBL" id="KAG0261170.1"/>
    </source>
</evidence>
<dbReference type="EMBL" id="JAAAJA010000132">
    <property type="protein sequence ID" value="KAG0261170.1"/>
    <property type="molecule type" value="Genomic_DNA"/>
</dbReference>
<reference evidence="2" key="1">
    <citation type="journal article" date="2020" name="Fungal Divers.">
        <title>Resolving the Mortierellaceae phylogeny through synthesis of multi-gene phylogenetics and phylogenomics.</title>
        <authorList>
            <person name="Vandepol N."/>
            <person name="Liber J."/>
            <person name="Desiro A."/>
            <person name="Na H."/>
            <person name="Kennedy M."/>
            <person name="Barry K."/>
            <person name="Grigoriev I.V."/>
            <person name="Miller A.N."/>
            <person name="O'Donnell K."/>
            <person name="Stajich J.E."/>
            <person name="Bonito G."/>
        </authorList>
    </citation>
    <scope>NUCLEOTIDE SEQUENCE</scope>
    <source>
        <strain evidence="2">KOD948</strain>
    </source>
</reference>
<dbReference type="OrthoDB" id="2409254at2759"/>
<accession>A0A9P6Q916</accession>
<feature type="region of interest" description="Disordered" evidence="1">
    <location>
        <begin position="1"/>
        <end position="25"/>
    </location>
</feature>
<evidence type="ECO:0000313" key="3">
    <source>
        <dbReference type="Proteomes" id="UP000726737"/>
    </source>
</evidence>
<proteinExistence type="predicted"/>
<evidence type="ECO:0000256" key="1">
    <source>
        <dbReference type="SAM" id="MobiDB-lite"/>
    </source>
</evidence>
<name>A0A9P6Q916_9FUNG</name>
<protein>
    <submittedName>
        <fullName evidence="2">Uncharacterized protein</fullName>
    </submittedName>
</protein>
<organism evidence="2 3">
    <name type="scientific">Mortierella polycephala</name>
    <dbReference type="NCBI Taxonomy" id="41804"/>
    <lineage>
        <taxon>Eukaryota</taxon>
        <taxon>Fungi</taxon>
        <taxon>Fungi incertae sedis</taxon>
        <taxon>Mucoromycota</taxon>
        <taxon>Mortierellomycotina</taxon>
        <taxon>Mortierellomycetes</taxon>
        <taxon>Mortierellales</taxon>
        <taxon>Mortierellaceae</taxon>
        <taxon>Mortierella</taxon>
    </lineage>
</organism>
<keyword evidence="3" id="KW-1185">Reference proteome</keyword>
<dbReference type="Proteomes" id="UP000726737">
    <property type="component" value="Unassembled WGS sequence"/>
</dbReference>
<comment type="caution">
    <text evidence="2">The sequence shown here is derived from an EMBL/GenBank/DDBJ whole genome shotgun (WGS) entry which is preliminary data.</text>
</comment>